<dbReference type="EMBL" id="QJKJ01006744">
    <property type="protein sequence ID" value="RDX85625.1"/>
    <property type="molecule type" value="Genomic_DNA"/>
</dbReference>
<name>A0A371G4Y7_MUCPR</name>
<feature type="non-terminal residue" evidence="2">
    <location>
        <position position="1"/>
    </location>
</feature>
<accession>A0A371G4Y7</accession>
<gene>
    <name evidence="2" type="ORF">CR513_33154</name>
</gene>
<dbReference type="AlphaFoldDB" id="A0A371G4Y7"/>
<feature type="compositionally biased region" description="Low complexity" evidence="1">
    <location>
        <begin position="16"/>
        <end position="27"/>
    </location>
</feature>
<feature type="region of interest" description="Disordered" evidence="1">
    <location>
        <begin position="77"/>
        <end position="104"/>
    </location>
</feature>
<feature type="compositionally biased region" description="Low complexity" evidence="1">
    <location>
        <begin position="77"/>
        <end position="89"/>
    </location>
</feature>
<organism evidence="2 3">
    <name type="scientific">Mucuna pruriens</name>
    <name type="common">Velvet bean</name>
    <name type="synonym">Dolichos pruriens</name>
    <dbReference type="NCBI Taxonomy" id="157652"/>
    <lineage>
        <taxon>Eukaryota</taxon>
        <taxon>Viridiplantae</taxon>
        <taxon>Streptophyta</taxon>
        <taxon>Embryophyta</taxon>
        <taxon>Tracheophyta</taxon>
        <taxon>Spermatophyta</taxon>
        <taxon>Magnoliopsida</taxon>
        <taxon>eudicotyledons</taxon>
        <taxon>Gunneridae</taxon>
        <taxon>Pentapetalae</taxon>
        <taxon>rosids</taxon>
        <taxon>fabids</taxon>
        <taxon>Fabales</taxon>
        <taxon>Fabaceae</taxon>
        <taxon>Papilionoideae</taxon>
        <taxon>50 kb inversion clade</taxon>
        <taxon>NPAAA clade</taxon>
        <taxon>indigoferoid/millettioid clade</taxon>
        <taxon>Phaseoleae</taxon>
        <taxon>Mucuna</taxon>
    </lineage>
</organism>
<dbReference type="Proteomes" id="UP000257109">
    <property type="component" value="Unassembled WGS sequence"/>
</dbReference>
<evidence type="ECO:0000313" key="3">
    <source>
        <dbReference type="Proteomes" id="UP000257109"/>
    </source>
</evidence>
<comment type="caution">
    <text evidence="2">The sequence shown here is derived from an EMBL/GenBank/DDBJ whole genome shotgun (WGS) entry which is preliminary data.</text>
</comment>
<feature type="region of interest" description="Disordered" evidence="1">
    <location>
        <begin position="14"/>
        <end position="35"/>
    </location>
</feature>
<protein>
    <submittedName>
        <fullName evidence="2">Uncharacterized protein</fullName>
    </submittedName>
</protein>
<evidence type="ECO:0000313" key="2">
    <source>
        <dbReference type="EMBL" id="RDX85625.1"/>
    </source>
</evidence>
<proteinExistence type="predicted"/>
<reference evidence="2" key="1">
    <citation type="submission" date="2018-05" db="EMBL/GenBank/DDBJ databases">
        <title>Draft genome of Mucuna pruriens seed.</title>
        <authorList>
            <person name="Nnadi N.E."/>
            <person name="Vos R."/>
            <person name="Hasami M.H."/>
            <person name="Devisetty U.K."/>
            <person name="Aguiy J.C."/>
        </authorList>
    </citation>
    <scope>NUCLEOTIDE SEQUENCE [LARGE SCALE GENOMIC DNA]</scope>
    <source>
        <strain evidence="2">JCA_2017</strain>
    </source>
</reference>
<evidence type="ECO:0000256" key="1">
    <source>
        <dbReference type="SAM" id="MobiDB-lite"/>
    </source>
</evidence>
<keyword evidence="3" id="KW-1185">Reference proteome</keyword>
<sequence>MILSGLGSVGRTMILSSSQPSKSSTSSGDVDALRSQIQKLNESLQRQEQENFEIRHELTENRKQIHTLMQYLGFLSASFSHPPSSPQHSNENEDEDYDEDRHASQDMVHLDPFLGIWFCLGVLDSE</sequence>